<feature type="compositionally biased region" description="Polar residues" evidence="1">
    <location>
        <begin position="29"/>
        <end position="40"/>
    </location>
</feature>
<feature type="region of interest" description="Disordered" evidence="1">
    <location>
        <begin position="214"/>
        <end position="248"/>
    </location>
</feature>
<protein>
    <submittedName>
        <fullName evidence="2">Uncharacterized protein</fullName>
    </submittedName>
</protein>
<feature type="compositionally biased region" description="Polar residues" evidence="1">
    <location>
        <begin position="214"/>
        <end position="229"/>
    </location>
</feature>
<evidence type="ECO:0000313" key="2">
    <source>
        <dbReference type="EMBL" id="KAG9234321.1"/>
    </source>
</evidence>
<dbReference type="AlphaFoldDB" id="A0A9P7YIR0"/>
<accession>A0A9P7YIR0</accession>
<keyword evidence="3" id="KW-1185">Reference proteome</keyword>
<organism evidence="2 3">
    <name type="scientific">Amylocarpus encephaloides</name>
    <dbReference type="NCBI Taxonomy" id="45428"/>
    <lineage>
        <taxon>Eukaryota</taxon>
        <taxon>Fungi</taxon>
        <taxon>Dikarya</taxon>
        <taxon>Ascomycota</taxon>
        <taxon>Pezizomycotina</taxon>
        <taxon>Leotiomycetes</taxon>
        <taxon>Helotiales</taxon>
        <taxon>Helotiales incertae sedis</taxon>
        <taxon>Amylocarpus</taxon>
    </lineage>
</organism>
<gene>
    <name evidence="2" type="ORF">BJ875DRAFT_461833</name>
</gene>
<reference evidence="2" key="1">
    <citation type="journal article" date="2021" name="IMA Fungus">
        <title>Genomic characterization of three marine fungi, including Emericellopsis atlantica sp. nov. with signatures of a generalist lifestyle and marine biomass degradation.</title>
        <authorList>
            <person name="Hagestad O.C."/>
            <person name="Hou L."/>
            <person name="Andersen J.H."/>
            <person name="Hansen E.H."/>
            <person name="Altermark B."/>
            <person name="Li C."/>
            <person name="Kuhnert E."/>
            <person name="Cox R.J."/>
            <person name="Crous P.W."/>
            <person name="Spatafora J.W."/>
            <person name="Lail K."/>
            <person name="Amirebrahimi M."/>
            <person name="Lipzen A."/>
            <person name="Pangilinan J."/>
            <person name="Andreopoulos W."/>
            <person name="Hayes R.D."/>
            <person name="Ng V."/>
            <person name="Grigoriev I.V."/>
            <person name="Jackson S.A."/>
            <person name="Sutton T.D.S."/>
            <person name="Dobson A.D.W."/>
            <person name="Rama T."/>
        </authorList>
    </citation>
    <scope>NUCLEOTIDE SEQUENCE</scope>
    <source>
        <strain evidence="2">TRa018bII</strain>
    </source>
</reference>
<name>A0A9P7YIR0_9HELO</name>
<dbReference type="EMBL" id="MU251467">
    <property type="protein sequence ID" value="KAG9234321.1"/>
    <property type="molecule type" value="Genomic_DNA"/>
</dbReference>
<proteinExistence type="predicted"/>
<sequence>MYTPNSKISTQTDPLPTLYRGCPVRCTTETKSNKSPQCGSQHPEVFKTPVSASSQRSFATNLSVRGRPLGSISGNRGPISPRRANLGSQIEALYKAKSIERQVENSEVNTEGQVEKTHSLLRFEAHDPDQPKDDKTTDYGTEEYLSPSKVLQMKRKFEIQPKVDTPKPPNSILQPLTMDDRVAEATPIKPRQPQPIPVPSPILSTRTSDISPRATLENSTLDTQKTTLSKFPRNTEPTPLKIKQSRTSNNLEDRIQLFEDIGQRKAKLNSRGKRSISAKHGNPISSRRRIFEKTFRKPAEKRILDDGQCLSVKDVRDVVDEVEKAEADRKPSKRRSFGGRWSLFPQDTTLERRSIAAHRSSKGDTINLLQRTSGSLEMVIKEAGCGLREPKPMRLVEMKRMLLLCREKAGFLSEKDRLLRAGGLRDFRVVRSEFAEEG</sequence>
<evidence type="ECO:0000313" key="3">
    <source>
        <dbReference type="Proteomes" id="UP000824998"/>
    </source>
</evidence>
<evidence type="ECO:0000256" key="1">
    <source>
        <dbReference type="SAM" id="MobiDB-lite"/>
    </source>
</evidence>
<dbReference type="OrthoDB" id="3597533at2759"/>
<dbReference type="Proteomes" id="UP000824998">
    <property type="component" value="Unassembled WGS sequence"/>
</dbReference>
<feature type="region of interest" description="Disordered" evidence="1">
    <location>
        <begin position="29"/>
        <end position="54"/>
    </location>
</feature>
<comment type="caution">
    <text evidence="2">The sequence shown here is derived from an EMBL/GenBank/DDBJ whole genome shotgun (WGS) entry which is preliminary data.</text>
</comment>